<dbReference type="Proteomes" id="UP001265550">
    <property type="component" value="Unassembled WGS sequence"/>
</dbReference>
<keyword evidence="4" id="KW-0597">Phosphoprotein</keyword>
<evidence type="ECO:0000313" key="16">
    <source>
        <dbReference type="EMBL" id="MDR7095015.1"/>
    </source>
</evidence>
<dbReference type="Gene3D" id="1.20.5.1040">
    <property type="entry name" value="Sensor protein qsec"/>
    <property type="match status" value="1"/>
</dbReference>
<dbReference type="PROSITE" id="PS50109">
    <property type="entry name" value="HIS_KIN"/>
    <property type="match status" value="1"/>
</dbReference>
<dbReference type="Gene3D" id="3.30.565.10">
    <property type="entry name" value="Histidine kinase-like ATPase, C-terminal domain"/>
    <property type="match status" value="1"/>
</dbReference>
<dbReference type="InterPro" id="IPR036890">
    <property type="entry name" value="HATPase_C_sf"/>
</dbReference>
<gene>
    <name evidence="16" type="ORF">J2X09_002759</name>
</gene>
<dbReference type="Pfam" id="PF08521">
    <property type="entry name" value="2CSK_N"/>
    <property type="match status" value="1"/>
</dbReference>
<dbReference type="InterPro" id="IPR013727">
    <property type="entry name" value="2CSK_N"/>
</dbReference>
<evidence type="ECO:0000256" key="6">
    <source>
        <dbReference type="ARBA" id="ARBA00022692"/>
    </source>
</evidence>
<keyword evidence="9" id="KW-0067">ATP-binding</keyword>
<accession>A0ABU1VCG1</accession>
<keyword evidence="8 16" id="KW-0418">Kinase</keyword>
<evidence type="ECO:0000256" key="5">
    <source>
        <dbReference type="ARBA" id="ARBA00022679"/>
    </source>
</evidence>
<dbReference type="CDD" id="cd00075">
    <property type="entry name" value="HATPase"/>
    <property type="match status" value="1"/>
</dbReference>
<dbReference type="InterPro" id="IPR004358">
    <property type="entry name" value="Sig_transdc_His_kin-like_C"/>
</dbReference>
<protein>
    <recommendedName>
        <fullName evidence="3">histidine kinase</fullName>
        <ecNumber evidence="3">2.7.13.3</ecNumber>
    </recommendedName>
</protein>
<evidence type="ECO:0000256" key="2">
    <source>
        <dbReference type="ARBA" id="ARBA00004141"/>
    </source>
</evidence>
<evidence type="ECO:0000256" key="13">
    <source>
        <dbReference type="SAM" id="Phobius"/>
    </source>
</evidence>
<dbReference type="PROSITE" id="PS50885">
    <property type="entry name" value="HAMP"/>
    <property type="match status" value="1"/>
</dbReference>
<evidence type="ECO:0000313" key="17">
    <source>
        <dbReference type="Proteomes" id="UP001265550"/>
    </source>
</evidence>
<proteinExistence type="predicted"/>
<dbReference type="InterPro" id="IPR050428">
    <property type="entry name" value="TCS_sensor_his_kinase"/>
</dbReference>
<dbReference type="InterPro" id="IPR005467">
    <property type="entry name" value="His_kinase_dom"/>
</dbReference>
<keyword evidence="6 13" id="KW-0812">Transmembrane</keyword>
<dbReference type="SMART" id="SM00388">
    <property type="entry name" value="HisKA"/>
    <property type="match status" value="1"/>
</dbReference>
<dbReference type="InterPro" id="IPR003660">
    <property type="entry name" value="HAMP_dom"/>
</dbReference>
<evidence type="ECO:0000256" key="11">
    <source>
        <dbReference type="ARBA" id="ARBA00023012"/>
    </source>
</evidence>
<sequence>MRWPRLSTRSLRTRLIGLLLLAIVLAAGLQAAVVYRQARAEADGIFDYHMEQMAQALRAGVLPPGLPSAPGEPPPSPAEAFDFFVQIWTPDGIRVFQSGSRAALPHQAILGFSNIEVEGTPYRVYSMQSRTQVVQVAQDLRPRQAMARALAWRTVLPIAWMAPLLMLVAWAVVGASLAPVARVRRQVAEREADELGEVSEAGLPDEIRPLVHELNLLFGRVRQAFEAQKHFVAEAAHELRSPLAALRLQVQGLQRAPDDAVRQLAAQRLLAGIDRATRLVEQLLVLARQQAQPSSGEPAAPVELASLAAQVVAEAAPQAVARHIDLGLGETMAGQVRGHAEPLRILLNNLVDNALKYTPEGGKVDVTVRREAGWLVLAVEDSGPGISEADRARVFDRFYRVPGTEATGSGLGLAIANAIAQLHGATLELDRSPSLGGLRIALRLAAL</sequence>
<evidence type="ECO:0000256" key="7">
    <source>
        <dbReference type="ARBA" id="ARBA00022741"/>
    </source>
</evidence>
<keyword evidence="5 16" id="KW-0808">Transferase</keyword>
<dbReference type="PRINTS" id="PR00344">
    <property type="entry name" value="BCTRLSENSOR"/>
</dbReference>
<dbReference type="EMBL" id="JAVDWE010000007">
    <property type="protein sequence ID" value="MDR7095015.1"/>
    <property type="molecule type" value="Genomic_DNA"/>
</dbReference>
<reference evidence="16 17" key="1">
    <citation type="submission" date="2023-07" db="EMBL/GenBank/DDBJ databases">
        <title>Sorghum-associated microbial communities from plants grown in Nebraska, USA.</title>
        <authorList>
            <person name="Schachtman D."/>
        </authorList>
    </citation>
    <scope>NUCLEOTIDE SEQUENCE [LARGE SCALE GENOMIC DNA]</scope>
    <source>
        <strain evidence="16 17">BE240</strain>
    </source>
</reference>
<evidence type="ECO:0000256" key="4">
    <source>
        <dbReference type="ARBA" id="ARBA00022553"/>
    </source>
</evidence>
<dbReference type="RefSeq" id="WP_310308535.1">
    <property type="nucleotide sequence ID" value="NZ_JAVDWE010000007.1"/>
</dbReference>
<dbReference type="SUPFAM" id="SSF47384">
    <property type="entry name" value="Homodimeric domain of signal transducing histidine kinase"/>
    <property type="match status" value="1"/>
</dbReference>
<keyword evidence="12 13" id="KW-0472">Membrane</keyword>
<evidence type="ECO:0000256" key="1">
    <source>
        <dbReference type="ARBA" id="ARBA00000085"/>
    </source>
</evidence>
<dbReference type="EC" id="2.7.13.3" evidence="3"/>
<dbReference type="GO" id="GO:0004673">
    <property type="term" value="F:protein histidine kinase activity"/>
    <property type="evidence" value="ECO:0007669"/>
    <property type="project" value="UniProtKB-EC"/>
</dbReference>
<organism evidence="16 17">
    <name type="scientific">Hydrogenophaga laconesensis</name>
    <dbReference type="NCBI Taxonomy" id="1805971"/>
    <lineage>
        <taxon>Bacteria</taxon>
        <taxon>Pseudomonadati</taxon>
        <taxon>Pseudomonadota</taxon>
        <taxon>Betaproteobacteria</taxon>
        <taxon>Burkholderiales</taxon>
        <taxon>Comamonadaceae</taxon>
        <taxon>Hydrogenophaga</taxon>
    </lineage>
</organism>
<dbReference type="InterPro" id="IPR036097">
    <property type="entry name" value="HisK_dim/P_sf"/>
</dbReference>
<evidence type="ECO:0000256" key="12">
    <source>
        <dbReference type="ARBA" id="ARBA00023136"/>
    </source>
</evidence>
<comment type="subcellular location">
    <subcellularLocation>
        <location evidence="2">Membrane</location>
        <topology evidence="2">Multi-pass membrane protein</topology>
    </subcellularLocation>
</comment>
<dbReference type="PANTHER" id="PTHR45436:SF14">
    <property type="entry name" value="SENSOR PROTEIN QSEC"/>
    <property type="match status" value="1"/>
</dbReference>
<evidence type="ECO:0000259" key="15">
    <source>
        <dbReference type="PROSITE" id="PS50885"/>
    </source>
</evidence>
<dbReference type="CDD" id="cd00082">
    <property type="entry name" value="HisKA"/>
    <property type="match status" value="1"/>
</dbReference>
<dbReference type="InterPro" id="IPR003661">
    <property type="entry name" value="HisK_dim/P_dom"/>
</dbReference>
<dbReference type="PANTHER" id="PTHR45436">
    <property type="entry name" value="SENSOR HISTIDINE KINASE YKOH"/>
    <property type="match status" value="1"/>
</dbReference>
<keyword evidence="10 13" id="KW-1133">Transmembrane helix</keyword>
<name>A0ABU1VCG1_9BURK</name>
<comment type="caution">
    <text evidence="16">The sequence shown here is derived from an EMBL/GenBank/DDBJ whole genome shotgun (WGS) entry which is preliminary data.</text>
</comment>
<evidence type="ECO:0000256" key="10">
    <source>
        <dbReference type="ARBA" id="ARBA00022989"/>
    </source>
</evidence>
<feature type="domain" description="HAMP" evidence="15">
    <location>
        <begin position="174"/>
        <end position="226"/>
    </location>
</feature>
<dbReference type="Pfam" id="PF02518">
    <property type="entry name" value="HATPase_c"/>
    <property type="match status" value="1"/>
</dbReference>
<feature type="domain" description="Histidine kinase" evidence="14">
    <location>
        <begin position="234"/>
        <end position="447"/>
    </location>
</feature>
<dbReference type="Pfam" id="PF00512">
    <property type="entry name" value="HisKA"/>
    <property type="match status" value="1"/>
</dbReference>
<evidence type="ECO:0000256" key="8">
    <source>
        <dbReference type="ARBA" id="ARBA00022777"/>
    </source>
</evidence>
<evidence type="ECO:0000259" key="14">
    <source>
        <dbReference type="PROSITE" id="PS50109"/>
    </source>
</evidence>
<feature type="transmembrane region" description="Helical" evidence="13">
    <location>
        <begin position="158"/>
        <end position="180"/>
    </location>
</feature>
<dbReference type="SUPFAM" id="SSF55874">
    <property type="entry name" value="ATPase domain of HSP90 chaperone/DNA topoisomerase II/histidine kinase"/>
    <property type="match status" value="1"/>
</dbReference>
<evidence type="ECO:0000256" key="3">
    <source>
        <dbReference type="ARBA" id="ARBA00012438"/>
    </source>
</evidence>
<comment type="catalytic activity">
    <reaction evidence="1">
        <text>ATP + protein L-histidine = ADP + protein N-phospho-L-histidine.</text>
        <dbReference type="EC" id="2.7.13.3"/>
    </reaction>
</comment>
<keyword evidence="17" id="KW-1185">Reference proteome</keyword>
<dbReference type="InterPro" id="IPR003594">
    <property type="entry name" value="HATPase_dom"/>
</dbReference>
<dbReference type="Gene3D" id="1.10.287.130">
    <property type="match status" value="1"/>
</dbReference>
<dbReference type="SMART" id="SM00387">
    <property type="entry name" value="HATPase_c"/>
    <property type="match status" value="1"/>
</dbReference>
<keyword evidence="7" id="KW-0547">Nucleotide-binding</keyword>
<keyword evidence="11" id="KW-0902">Two-component regulatory system</keyword>
<evidence type="ECO:0000256" key="9">
    <source>
        <dbReference type="ARBA" id="ARBA00022840"/>
    </source>
</evidence>